<comment type="caution">
    <text evidence="2">The sequence shown here is derived from an EMBL/GenBank/DDBJ whole genome shotgun (WGS) entry which is preliminary data.</text>
</comment>
<protein>
    <submittedName>
        <fullName evidence="2">DUF4365 domain-containing protein</fullName>
    </submittedName>
</protein>
<evidence type="ECO:0000313" key="2">
    <source>
        <dbReference type="EMBL" id="MRW82641.1"/>
    </source>
</evidence>
<dbReference type="Proteomes" id="UP000439986">
    <property type="component" value="Unassembled WGS sequence"/>
</dbReference>
<dbReference type="InterPro" id="IPR011990">
    <property type="entry name" value="TPR-like_helical_dom_sf"/>
</dbReference>
<dbReference type="RefSeq" id="WP_154355702.1">
    <property type="nucleotide sequence ID" value="NZ_WKJL01000001.1"/>
</dbReference>
<dbReference type="InterPro" id="IPR025375">
    <property type="entry name" value="DUF4365"/>
</dbReference>
<dbReference type="Gene3D" id="1.25.40.10">
    <property type="entry name" value="Tetratricopeptide repeat domain"/>
    <property type="match status" value="1"/>
</dbReference>
<accession>A0A844CV44</accession>
<proteinExistence type="predicted"/>
<keyword evidence="3" id="KW-1185">Reference proteome</keyword>
<sequence length="1351" mass="150075">MILLATRCRVKANAKIGNQFMNLTCNLEAKLSQSENLPQVDESQRIGRLAEKCFAANMPNDWASTNLGGTEDFGFDFQIQDLRDGFARNIFRAQLKGTMSPTVSAAGDFYSIQLSTRTVNYYRQTNEPVLLVLPDLSVDPSTPKNCPLFYAWIHEELRRVSLVGKDKVSLRVKVSNQLTNSSDLSSEVERMLKLGQVGAALDVSMEERRPDLGDDERATLIENIPANFSERGGGFFEVMTESPEESWPSPKPGTMPWHFKEADHHLKDGDAEGAEAALNAAEKMLATAQPLEHSDYWHLRGRLLQLTGEEESARDAYAESTMAPNSPPKHVVSWAESEIRLSYKEDDALDAPVDFSHVLARLTDTSPMTLGMRARVLAASGKFAEAMECANLFEGVESLMAKAIIHCMQSEFQQTLDVCEQGLQQSETIKHGRQLFLMLRARARFSLALNLVSSDYDTQLPPSGPAKTNVDLLVRVWDDVQAAVKEFQRVGWPSNIDYLADIWSSTAIMLGKQKETLPLIKSAGNARPHLINLQRALELVAVHCGDLKQALEANARLPFEDLSASHHVTLLHELKRDDECVELFDNLLPKMNTGLSSFGEAAAMASLSAHRIVNTSKRDEWLSILNGNKHLKPFGALAEYFSAVEDNSLASAAASAKLWERYESLGHPIPIAQQLVGILDPSSPDEAQKCKQVAARLTSASLLNLRLSLILARSLATLSEWQPLLDLCIDSRRRFSDSSRLAAFEALALEKLGHTSQALETLKTLIAEGVANPLAINTYINIVVRCGFGQEAVATVSLILSTASTKDQKLDCLRLLFNLVHMADPRDPRAFDFAIRYGSLCDQKDEIEEGMFLSMILRAKLAMPAPQGKIDELQLNKRYECFFKTFPESNIIRKGEVSEGADGEEIMAEIKRVMGHDLFDQERINHQMKLARELQRGEMPFPYAWRPQNILRNVGDMPLLWEIGKRSKHDERQYQLVMANFEWKAVPISDMRQKIPLLDMTALLVTNDLGLFELLFQIFPKIAIAQATVFELAKLAAPLAGGAMQGKCAELLKLLRANFERIQQPHAVKPAENDYMHWATEEIKSIAKKEEFLLYSDDLFFRIYCSEERASAPDICTLDIISALVDLGTLDISAGAQKIAMLCAWRVGVTIEPRFIASAIPATVDQAKSPTAALKTLRTDSNAMAVLNRIWDPSKSFQESLKDASRLLAQLIQNTGTSLNKMAVTMDIWCAKAKLRPDSASPIENIALLMAWTAMRLADGDAGYTQQLRSVYLVLVEMEHGDKMDEGKEKDAIAALGYTSSEVDVINGLEGDKRLRIKIGAAFTPGTSDDEAFVRGYFNATQDAALKATKK</sequence>
<evidence type="ECO:0000313" key="3">
    <source>
        <dbReference type="Proteomes" id="UP000439986"/>
    </source>
</evidence>
<dbReference type="SUPFAM" id="SSF48452">
    <property type="entry name" value="TPR-like"/>
    <property type="match status" value="1"/>
</dbReference>
<reference evidence="2 3" key="1">
    <citation type="submission" date="2019-11" db="EMBL/GenBank/DDBJ databases">
        <title>Novel species isolated from a subtropical stream in China.</title>
        <authorList>
            <person name="Lu H."/>
        </authorList>
    </citation>
    <scope>NUCLEOTIDE SEQUENCE [LARGE SCALE GENOMIC DNA]</scope>
    <source>
        <strain evidence="2 3">FT26W</strain>
    </source>
</reference>
<dbReference type="EMBL" id="WKJL01000001">
    <property type="protein sequence ID" value="MRW82641.1"/>
    <property type="molecule type" value="Genomic_DNA"/>
</dbReference>
<feature type="domain" description="DUF4365" evidence="1">
    <location>
        <begin position="68"/>
        <end position="182"/>
    </location>
</feature>
<dbReference type="Pfam" id="PF14280">
    <property type="entry name" value="DUF4365"/>
    <property type="match status" value="1"/>
</dbReference>
<evidence type="ECO:0000259" key="1">
    <source>
        <dbReference type="Pfam" id="PF14280"/>
    </source>
</evidence>
<gene>
    <name evidence="2" type="ORF">GJ698_00865</name>
</gene>
<organism evidence="2 3">
    <name type="scientific">Duganella aquatilis</name>
    <dbReference type="NCBI Taxonomy" id="2666082"/>
    <lineage>
        <taxon>Bacteria</taxon>
        <taxon>Pseudomonadati</taxon>
        <taxon>Pseudomonadota</taxon>
        <taxon>Betaproteobacteria</taxon>
        <taxon>Burkholderiales</taxon>
        <taxon>Oxalobacteraceae</taxon>
        <taxon>Telluria group</taxon>
        <taxon>Duganella</taxon>
    </lineage>
</organism>
<name>A0A844CV44_9BURK</name>